<feature type="region of interest" description="Disordered" evidence="1">
    <location>
        <begin position="1"/>
        <end position="20"/>
    </location>
</feature>
<evidence type="ECO:0000313" key="2">
    <source>
        <dbReference type="EMBL" id="KAG8090507.1"/>
    </source>
</evidence>
<proteinExistence type="predicted"/>
<name>A0A8J6BLV2_ZIZPA</name>
<keyword evidence="3" id="KW-1185">Reference proteome</keyword>
<evidence type="ECO:0000256" key="1">
    <source>
        <dbReference type="SAM" id="MobiDB-lite"/>
    </source>
</evidence>
<gene>
    <name evidence="2" type="ORF">GUJ93_ZPchr0011g28515</name>
</gene>
<feature type="compositionally biased region" description="Polar residues" evidence="1">
    <location>
        <begin position="78"/>
        <end position="93"/>
    </location>
</feature>
<dbReference type="Proteomes" id="UP000729402">
    <property type="component" value="Unassembled WGS sequence"/>
</dbReference>
<dbReference type="AlphaFoldDB" id="A0A8J6BLV2"/>
<dbReference type="EMBL" id="JAAALK010000081">
    <property type="protein sequence ID" value="KAG8090507.1"/>
    <property type="molecule type" value="Genomic_DNA"/>
</dbReference>
<dbReference type="OrthoDB" id="666348at2759"/>
<reference evidence="2" key="1">
    <citation type="journal article" date="2021" name="bioRxiv">
        <title>Whole Genome Assembly and Annotation of Northern Wild Rice, Zizania palustris L., Supports a Whole Genome Duplication in the Zizania Genus.</title>
        <authorList>
            <person name="Haas M."/>
            <person name="Kono T."/>
            <person name="Macchietto M."/>
            <person name="Millas R."/>
            <person name="McGilp L."/>
            <person name="Shao M."/>
            <person name="Duquette J."/>
            <person name="Hirsch C.N."/>
            <person name="Kimball J."/>
        </authorList>
    </citation>
    <scope>NUCLEOTIDE SEQUENCE</scope>
    <source>
        <tissue evidence="2">Fresh leaf tissue</tissue>
    </source>
</reference>
<evidence type="ECO:0000313" key="3">
    <source>
        <dbReference type="Proteomes" id="UP000729402"/>
    </source>
</evidence>
<organism evidence="2 3">
    <name type="scientific">Zizania palustris</name>
    <name type="common">Northern wild rice</name>
    <dbReference type="NCBI Taxonomy" id="103762"/>
    <lineage>
        <taxon>Eukaryota</taxon>
        <taxon>Viridiplantae</taxon>
        <taxon>Streptophyta</taxon>
        <taxon>Embryophyta</taxon>
        <taxon>Tracheophyta</taxon>
        <taxon>Spermatophyta</taxon>
        <taxon>Magnoliopsida</taxon>
        <taxon>Liliopsida</taxon>
        <taxon>Poales</taxon>
        <taxon>Poaceae</taxon>
        <taxon>BOP clade</taxon>
        <taxon>Oryzoideae</taxon>
        <taxon>Oryzeae</taxon>
        <taxon>Zizaniinae</taxon>
        <taxon>Zizania</taxon>
    </lineage>
</organism>
<feature type="region of interest" description="Disordered" evidence="1">
    <location>
        <begin position="58"/>
        <end position="96"/>
    </location>
</feature>
<comment type="caution">
    <text evidence="2">The sequence shown here is derived from an EMBL/GenBank/DDBJ whole genome shotgun (WGS) entry which is preliminary data.</text>
</comment>
<sequence length="144" mass="15660">MEIAELNRAQAIAGGETEPKFELSFDEKAIGHRQLHRSQDGKICHPAEEEKCDLELRLATGSSSGGGTRSQKGKRVKSSNSDSGTAVSSTSTEPELAELKEFDATAAAARFQSESKKRLELVVVADEMNLQPPWINQCLSLRTT</sequence>
<protein>
    <submittedName>
        <fullName evidence="2">Uncharacterized protein</fullName>
    </submittedName>
</protein>
<reference evidence="2" key="2">
    <citation type="submission" date="2021-02" db="EMBL/GenBank/DDBJ databases">
        <authorList>
            <person name="Kimball J.A."/>
            <person name="Haas M.W."/>
            <person name="Macchietto M."/>
            <person name="Kono T."/>
            <person name="Duquette J."/>
            <person name="Shao M."/>
        </authorList>
    </citation>
    <scope>NUCLEOTIDE SEQUENCE</scope>
    <source>
        <tissue evidence="2">Fresh leaf tissue</tissue>
    </source>
</reference>
<accession>A0A8J6BLV2</accession>